<dbReference type="EMBL" id="CP009920">
    <property type="protein sequence ID" value="AJI24226.1"/>
    <property type="molecule type" value="Genomic_DNA"/>
</dbReference>
<dbReference type="Gene3D" id="3.40.33.10">
    <property type="entry name" value="CAP"/>
    <property type="match status" value="1"/>
</dbReference>
<feature type="signal peptide" evidence="1">
    <location>
        <begin position="1"/>
        <end position="19"/>
    </location>
</feature>
<accession>A0A0B6AL31</accession>
<sequence length="174" mass="20077">MRIKNYFVFIFLLVLLLVASCDPSSTPKEKYYSSTKSTNLQSENVKAVSIGRSKYDVASCLRKKPKFIEVTEQPPYTTYIYGKSTEKYDVEFKIVDNKVSRYYLLSDKYATEKGIHTGDSKKDVIRAYGENYYEREDTGATIVGYFDKNHKFNIEFSLDDKDKVGGILVQKMNN</sequence>
<evidence type="ECO:0000256" key="1">
    <source>
        <dbReference type="SAM" id="SignalP"/>
    </source>
</evidence>
<feature type="chain" id="PRO_5039330754" description="Lipoprotein" evidence="1">
    <location>
        <begin position="20"/>
        <end position="174"/>
    </location>
</feature>
<dbReference type="RefSeq" id="WP_034653163.1">
    <property type="nucleotide sequence ID" value="NZ_BCVB01000002.1"/>
</dbReference>
<keyword evidence="1" id="KW-0732">Signal</keyword>
<dbReference type="AlphaFoldDB" id="A0A0B6AL31"/>
<reference evidence="2 3" key="1">
    <citation type="journal article" date="2015" name="Genome Announc.">
        <title>Complete genome sequences for 35 biothreat assay-relevant bacillus species.</title>
        <authorList>
            <person name="Johnson S.L."/>
            <person name="Daligault H.E."/>
            <person name="Davenport K.W."/>
            <person name="Jaissle J."/>
            <person name="Frey K.G."/>
            <person name="Ladner J.T."/>
            <person name="Broomall S.M."/>
            <person name="Bishop-Lilly K.A."/>
            <person name="Bruce D.C."/>
            <person name="Gibbons H.S."/>
            <person name="Coyne S.R."/>
            <person name="Lo C.C."/>
            <person name="Meincke L."/>
            <person name="Munk A.C."/>
            <person name="Koroleva G.I."/>
            <person name="Rosenzweig C.N."/>
            <person name="Palacios G.F."/>
            <person name="Redden C.L."/>
            <person name="Minogue T.D."/>
            <person name="Chain P.S."/>
        </authorList>
    </citation>
    <scope>NUCLEOTIDE SEQUENCE [LARGE SCALE GENOMIC DNA]</scope>
    <source>
        <strain evidence="3">ATCC 14581 / DSM 32 / JCM 2506 / NBRC 15308 / NCIMB 9376 / NCTC 10342 / NRRL B-14308 / VKM B-512</strain>
    </source>
</reference>
<protein>
    <recommendedName>
        <fullName evidence="4">Lipoprotein</fullName>
    </recommendedName>
</protein>
<proteinExistence type="predicted"/>
<dbReference type="PROSITE" id="PS51257">
    <property type="entry name" value="PROKAR_LIPOPROTEIN"/>
    <property type="match status" value="1"/>
</dbReference>
<evidence type="ECO:0008006" key="4">
    <source>
        <dbReference type="Google" id="ProtNLM"/>
    </source>
</evidence>
<evidence type="ECO:0000313" key="3">
    <source>
        <dbReference type="Proteomes" id="UP000031829"/>
    </source>
</evidence>
<dbReference type="HOGENOM" id="CLU_1537026_0_0_9"/>
<dbReference type="KEGG" id="bmeg:BG04_3922"/>
<organism evidence="2 3">
    <name type="scientific">Priestia megaterium (strain ATCC 14581 / DSM 32 / CCUG 1817 / JCM 2506 / NBRC 15308 / NCIMB 9376 / NCTC 10342 / NRRL B-14308 / VKM B-512 / Ford 19)</name>
    <name type="common">Bacillus megaterium</name>
    <dbReference type="NCBI Taxonomy" id="1348623"/>
    <lineage>
        <taxon>Bacteria</taxon>
        <taxon>Bacillati</taxon>
        <taxon>Bacillota</taxon>
        <taxon>Bacilli</taxon>
        <taxon>Bacillales</taxon>
        <taxon>Bacillaceae</taxon>
        <taxon>Priestia</taxon>
    </lineage>
</organism>
<dbReference type="GeneID" id="93641962"/>
<evidence type="ECO:0000313" key="2">
    <source>
        <dbReference type="EMBL" id="AJI24226.1"/>
    </source>
</evidence>
<gene>
    <name evidence="2" type="ORF">BG04_3922</name>
</gene>
<dbReference type="InterPro" id="IPR035940">
    <property type="entry name" value="CAP_sf"/>
</dbReference>
<name>A0A0B6AL31_PRIM2</name>
<dbReference type="Proteomes" id="UP000031829">
    <property type="component" value="Chromosome"/>
</dbReference>